<evidence type="ECO:0000259" key="1">
    <source>
        <dbReference type="Pfam" id="PF09643"/>
    </source>
</evidence>
<gene>
    <name evidence="2" type="ORF">7S4_41</name>
</gene>
<protein>
    <recommendedName>
        <fullName evidence="1">YopX protein domain-containing protein</fullName>
    </recommendedName>
</protein>
<proteinExistence type="predicted"/>
<dbReference type="Gene3D" id="2.30.30.290">
    <property type="entry name" value="YopX-like domains"/>
    <property type="match status" value="1"/>
</dbReference>
<dbReference type="SUPFAM" id="SSF159006">
    <property type="entry name" value="YopX-like"/>
    <property type="match status" value="1"/>
</dbReference>
<reference evidence="2" key="1">
    <citation type="submission" date="2017-06" db="EMBL/GenBank/DDBJ databases">
        <title>Novel phages from South African skin metaviromes.</title>
        <authorList>
            <person name="van Zyl L.J."/>
            <person name="Abrahams Y."/>
            <person name="Stander E.A."/>
            <person name="Kirby B.M."/>
            <person name="Clavaud C."/>
            <person name="Farcet C."/>
            <person name="Breton L."/>
            <person name="Trindade M.I."/>
        </authorList>
    </citation>
    <scope>NUCLEOTIDE SEQUENCE</scope>
</reference>
<dbReference type="EMBL" id="MF417933">
    <property type="protein sequence ID" value="ASN71827.1"/>
    <property type="molecule type" value="Genomic_DNA"/>
</dbReference>
<feature type="domain" description="YopX protein" evidence="1">
    <location>
        <begin position="29"/>
        <end position="64"/>
    </location>
</feature>
<evidence type="ECO:0000313" key="2">
    <source>
        <dbReference type="EMBL" id="ASN71827.1"/>
    </source>
</evidence>
<dbReference type="InterPro" id="IPR023385">
    <property type="entry name" value="YopX-like_C"/>
</dbReference>
<name>A0A2H4JEA6_9CAUD</name>
<organism evidence="2">
    <name type="scientific">uncultured Caudovirales phage</name>
    <dbReference type="NCBI Taxonomy" id="2100421"/>
    <lineage>
        <taxon>Viruses</taxon>
        <taxon>Duplodnaviria</taxon>
        <taxon>Heunggongvirae</taxon>
        <taxon>Uroviricota</taxon>
        <taxon>Caudoviricetes</taxon>
        <taxon>Peduoviridae</taxon>
        <taxon>Maltschvirus</taxon>
        <taxon>Maltschvirus maltsch</taxon>
    </lineage>
</organism>
<sequence>MREIKFRGFCRGTDAVWRQDPDCIGLNGECFDKVNDELEEDKDYFLVQYTGLKDKNGKEIYEGD</sequence>
<dbReference type="InterPro" id="IPR019096">
    <property type="entry name" value="YopX_protein"/>
</dbReference>
<dbReference type="Pfam" id="PF09643">
    <property type="entry name" value="YopX"/>
    <property type="match status" value="1"/>
</dbReference>
<accession>A0A2H4JEA6</accession>
<feature type="non-terminal residue" evidence="2">
    <location>
        <position position="64"/>
    </location>
</feature>